<dbReference type="PRINTS" id="PR00503">
    <property type="entry name" value="BROMODOMAIN"/>
</dbReference>
<accession>A0AAE1YQH0</accession>
<dbReference type="InterPro" id="IPR036427">
    <property type="entry name" value="Bromodomain-like_sf"/>
</dbReference>
<dbReference type="SUPFAM" id="SSF47370">
    <property type="entry name" value="Bromodomain"/>
    <property type="match status" value="1"/>
</dbReference>
<dbReference type="Proteomes" id="UP001293254">
    <property type="component" value="Unassembled WGS sequence"/>
</dbReference>
<feature type="region of interest" description="Disordered" evidence="3">
    <location>
        <begin position="534"/>
        <end position="557"/>
    </location>
</feature>
<dbReference type="Gene3D" id="1.20.920.10">
    <property type="entry name" value="Bromodomain-like"/>
    <property type="match status" value="1"/>
</dbReference>
<feature type="compositionally biased region" description="Basic and acidic residues" evidence="3">
    <location>
        <begin position="87"/>
        <end position="99"/>
    </location>
</feature>
<keyword evidence="1 2" id="KW-0103">Bromodomain</keyword>
<dbReference type="InterPro" id="IPR051831">
    <property type="entry name" value="Bromodomain_contain_prot"/>
</dbReference>
<comment type="caution">
    <text evidence="5">The sequence shown here is derived from an EMBL/GenBank/DDBJ whole genome shotgun (WGS) entry which is preliminary data.</text>
</comment>
<organism evidence="5 6">
    <name type="scientific">Sesamum alatum</name>
    <dbReference type="NCBI Taxonomy" id="300844"/>
    <lineage>
        <taxon>Eukaryota</taxon>
        <taxon>Viridiplantae</taxon>
        <taxon>Streptophyta</taxon>
        <taxon>Embryophyta</taxon>
        <taxon>Tracheophyta</taxon>
        <taxon>Spermatophyta</taxon>
        <taxon>Magnoliopsida</taxon>
        <taxon>eudicotyledons</taxon>
        <taxon>Gunneridae</taxon>
        <taxon>Pentapetalae</taxon>
        <taxon>asterids</taxon>
        <taxon>lamiids</taxon>
        <taxon>Lamiales</taxon>
        <taxon>Pedaliaceae</taxon>
        <taxon>Sesamum</taxon>
    </lineage>
</organism>
<evidence type="ECO:0000313" key="6">
    <source>
        <dbReference type="Proteomes" id="UP001293254"/>
    </source>
</evidence>
<feature type="domain" description="Bromo" evidence="4">
    <location>
        <begin position="188"/>
        <end position="258"/>
    </location>
</feature>
<keyword evidence="6" id="KW-1185">Reference proteome</keyword>
<evidence type="ECO:0000259" key="4">
    <source>
        <dbReference type="PROSITE" id="PS50014"/>
    </source>
</evidence>
<dbReference type="Pfam" id="PF00439">
    <property type="entry name" value="Bromodomain"/>
    <property type="match status" value="1"/>
</dbReference>
<evidence type="ECO:0000313" key="5">
    <source>
        <dbReference type="EMBL" id="KAK4434116.1"/>
    </source>
</evidence>
<name>A0AAE1YQH0_9LAMI</name>
<dbReference type="EMBL" id="JACGWO010000002">
    <property type="protein sequence ID" value="KAK4434116.1"/>
    <property type="molecule type" value="Genomic_DNA"/>
</dbReference>
<feature type="compositionally biased region" description="Basic and acidic residues" evidence="3">
    <location>
        <begin position="135"/>
        <end position="156"/>
    </location>
</feature>
<gene>
    <name evidence="5" type="ORF">Salat_0574300</name>
</gene>
<dbReference type="InterPro" id="IPR001487">
    <property type="entry name" value="Bromodomain"/>
</dbReference>
<protein>
    <submittedName>
        <fullName evidence="5">Bromodomain and PHD finger-containing protein 3</fullName>
    </submittedName>
</protein>
<dbReference type="SMART" id="SM00297">
    <property type="entry name" value="BROMO"/>
    <property type="match status" value="1"/>
</dbReference>
<dbReference type="PROSITE" id="PS00633">
    <property type="entry name" value="BROMODOMAIN_1"/>
    <property type="match status" value="1"/>
</dbReference>
<dbReference type="PANTHER" id="PTHR22881:SF11">
    <property type="entry name" value="BROMODOMAIN-CONTAINING PROTEIN DDB_G0270170-LIKE ISOFORM X1"/>
    <property type="match status" value="1"/>
</dbReference>
<dbReference type="InterPro" id="IPR018359">
    <property type="entry name" value="Bromodomain_CS"/>
</dbReference>
<proteinExistence type="predicted"/>
<feature type="region of interest" description="Disordered" evidence="3">
    <location>
        <begin position="1"/>
        <end position="174"/>
    </location>
</feature>
<feature type="compositionally biased region" description="Polar residues" evidence="3">
    <location>
        <begin position="623"/>
        <end position="640"/>
    </location>
</feature>
<reference evidence="5" key="1">
    <citation type="submission" date="2020-06" db="EMBL/GenBank/DDBJ databases">
        <authorList>
            <person name="Li T."/>
            <person name="Hu X."/>
            <person name="Zhang T."/>
            <person name="Song X."/>
            <person name="Zhang H."/>
            <person name="Dai N."/>
            <person name="Sheng W."/>
            <person name="Hou X."/>
            <person name="Wei L."/>
        </authorList>
    </citation>
    <scope>NUCLEOTIDE SEQUENCE</scope>
    <source>
        <strain evidence="5">3651</strain>
        <tissue evidence="5">Leaf</tissue>
    </source>
</reference>
<feature type="compositionally biased region" description="Low complexity" evidence="3">
    <location>
        <begin position="36"/>
        <end position="46"/>
    </location>
</feature>
<evidence type="ECO:0000256" key="2">
    <source>
        <dbReference type="PROSITE-ProRule" id="PRU00035"/>
    </source>
</evidence>
<dbReference type="PANTHER" id="PTHR22881">
    <property type="entry name" value="BROMODOMAIN CONTAINING PROTEIN"/>
    <property type="match status" value="1"/>
</dbReference>
<feature type="compositionally biased region" description="Polar residues" evidence="3">
    <location>
        <begin position="673"/>
        <end position="686"/>
    </location>
</feature>
<feature type="region of interest" description="Disordered" evidence="3">
    <location>
        <begin position="276"/>
        <end position="334"/>
    </location>
</feature>
<sequence length="693" mass="76092">MGKVPTAAATVEMKGKKKKGRPSKNPLPHSAPPKPTLSNSTPSTNRRSTRRNPNHINSPPQPEFDDDEDERKEKKVKLVVRLPQSNEKTKLGEKHEQRDNRRHSRDFDSGSGSGSGSESDPESEDREECAKKRKINEVDRGSEDEVLDQDKEDVKATDTPGHGSPLESGPTTPLPDKKLLVFILDRLQKKDTYGVFSEPVDPNELPDYFDIIEQPMDFGTVRKKLDDGAYKTLEDLEADVFLICSNAMQYNASDTVYYRQARTIQDLAKRDFENLRHEGDDGEPQPKVVRRGRPPSSKNQKKSLETSPVDRVGAELPSGATLANGEDKATGSNSYNLRKGSALFRFRSTDPFTSSHRSRNGENYSEWSTEWNYEFPASILRADMKYGKKQFTVDENKRDTYRDSLSLCNNLHIYPNSIGNMKRLVPVGLQEALAYARSLSRYAANLGPVAWKMASKKIEAVLPAGVQYGPGWVGDNEAPSRPLSFSTEKQISSNSTAGDCNSGKVVTPSTSDFSSGLVHGSSEGMVEAVRKLNSQNDVTGQGDTSSWRRQFPSQQNPLHSYRNGFNGMFGYNLSAAAGQVAIPGHSMTEGVSVLSQKVAAPPGNDPSSSHSSAMNHVNPEQPKLNTSTPGYQMGQGQASGSHAEAEMWNSGKSSQQRHTLSVPPDLNLRVPASSPTSSLQIGSPQQPDLALQL</sequence>
<dbReference type="PROSITE" id="PS50014">
    <property type="entry name" value="BROMODOMAIN_2"/>
    <property type="match status" value="1"/>
</dbReference>
<feature type="region of interest" description="Disordered" evidence="3">
    <location>
        <begin position="597"/>
        <end position="693"/>
    </location>
</feature>
<evidence type="ECO:0000256" key="3">
    <source>
        <dbReference type="SAM" id="MobiDB-lite"/>
    </source>
</evidence>
<reference evidence="5" key="2">
    <citation type="journal article" date="2024" name="Plant">
        <title>Genomic evolution and insights into agronomic trait innovations of Sesamum species.</title>
        <authorList>
            <person name="Miao H."/>
            <person name="Wang L."/>
            <person name="Qu L."/>
            <person name="Liu H."/>
            <person name="Sun Y."/>
            <person name="Le M."/>
            <person name="Wang Q."/>
            <person name="Wei S."/>
            <person name="Zheng Y."/>
            <person name="Lin W."/>
            <person name="Duan Y."/>
            <person name="Cao H."/>
            <person name="Xiong S."/>
            <person name="Wang X."/>
            <person name="Wei L."/>
            <person name="Li C."/>
            <person name="Ma Q."/>
            <person name="Ju M."/>
            <person name="Zhao R."/>
            <person name="Li G."/>
            <person name="Mu C."/>
            <person name="Tian Q."/>
            <person name="Mei H."/>
            <person name="Zhang T."/>
            <person name="Gao T."/>
            <person name="Zhang H."/>
        </authorList>
    </citation>
    <scope>NUCLEOTIDE SEQUENCE</scope>
    <source>
        <strain evidence="5">3651</strain>
    </source>
</reference>
<dbReference type="AlphaFoldDB" id="A0AAE1YQH0"/>
<feature type="compositionally biased region" description="Polar residues" evidence="3">
    <location>
        <begin position="650"/>
        <end position="659"/>
    </location>
</feature>
<feature type="compositionally biased region" description="Polar residues" evidence="3">
    <location>
        <begin position="605"/>
        <end position="615"/>
    </location>
</feature>
<evidence type="ECO:0000256" key="1">
    <source>
        <dbReference type="ARBA" id="ARBA00023117"/>
    </source>
</evidence>